<accession>A0A1N6DH15</accession>
<dbReference type="PANTHER" id="PTHR43031:SF7">
    <property type="entry name" value="NITRIC OXIDE REDUCTASE FLRD-NAD(+) REDUCTASE"/>
    <property type="match status" value="1"/>
</dbReference>
<feature type="domain" description="Rhodanese" evidence="2">
    <location>
        <begin position="164"/>
        <end position="250"/>
    </location>
</feature>
<dbReference type="Gene3D" id="3.40.250.10">
    <property type="entry name" value="Rhodanese-like domain"/>
    <property type="match status" value="2"/>
</dbReference>
<sequence>MSRIFLLCVLVLLITPVNAAPVSKTEPVPLEARVRVISAPELWRWLQSSQPPLLINALSRIEFAIQHIPGSINIPASKVATTEQLPARKDAPLVFYCMGLKCNYSRFAVEAALKRGYTQVVWFRGGIPEWRQFDYPLWINPVYAKIRVRKLSCAEVNALLDKPPAQRPFVLDVRPDWLTPPQWFLPDSVQIPTYALDRLLDRLPADRPILLTDVAMRQSVVGGKYLIHKGFDVLGVVRGGLQGARGRGCKHLQPRPRQLLGAAHAPVEQVKQEAKP</sequence>
<organism evidence="3 4">
    <name type="scientific">Sulfurivirga caldicuralii</name>
    <dbReference type="NCBI Taxonomy" id="364032"/>
    <lineage>
        <taxon>Bacteria</taxon>
        <taxon>Pseudomonadati</taxon>
        <taxon>Pseudomonadota</taxon>
        <taxon>Gammaproteobacteria</taxon>
        <taxon>Thiotrichales</taxon>
        <taxon>Piscirickettsiaceae</taxon>
        <taxon>Sulfurivirga</taxon>
    </lineage>
</organism>
<proteinExistence type="predicted"/>
<dbReference type="Proteomes" id="UP000198461">
    <property type="component" value="Unassembled WGS sequence"/>
</dbReference>
<dbReference type="SMART" id="SM00450">
    <property type="entry name" value="RHOD"/>
    <property type="match status" value="1"/>
</dbReference>
<dbReference type="PANTHER" id="PTHR43031">
    <property type="entry name" value="FAD-DEPENDENT OXIDOREDUCTASE"/>
    <property type="match status" value="1"/>
</dbReference>
<evidence type="ECO:0000256" key="1">
    <source>
        <dbReference type="SAM" id="SignalP"/>
    </source>
</evidence>
<dbReference type="Pfam" id="PF00581">
    <property type="entry name" value="Rhodanese"/>
    <property type="match status" value="1"/>
</dbReference>
<dbReference type="AlphaFoldDB" id="A0A1N6DH15"/>
<reference evidence="3 4" key="1">
    <citation type="submission" date="2016-11" db="EMBL/GenBank/DDBJ databases">
        <authorList>
            <person name="Jaros S."/>
            <person name="Januszkiewicz K."/>
            <person name="Wedrychowicz H."/>
        </authorList>
    </citation>
    <scope>NUCLEOTIDE SEQUENCE [LARGE SCALE GENOMIC DNA]</scope>
    <source>
        <strain evidence="3 4">DSM 17737</strain>
    </source>
</reference>
<dbReference type="RefSeq" id="WP_074200483.1">
    <property type="nucleotide sequence ID" value="NZ_FSRE01000001.1"/>
</dbReference>
<dbReference type="OrthoDB" id="9808735at2"/>
<protein>
    <submittedName>
        <fullName evidence="3">Rhodanese-related sulfurtransferase</fullName>
    </submittedName>
</protein>
<dbReference type="InterPro" id="IPR036873">
    <property type="entry name" value="Rhodanese-like_dom_sf"/>
</dbReference>
<keyword evidence="3" id="KW-0808">Transferase</keyword>
<evidence type="ECO:0000313" key="3">
    <source>
        <dbReference type="EMBL" id="SIN70070.1"/>
    </source>
</evidence>
<feature type="signal peptide" evidence="1">
    <location>
        <begin position="1"/>
        <end position="19"/>
    </location>
</feature>
<evidence type="ECO:0000313" key="4">
    <source>
        <dbReference type="Proteomes" id="UP000198461"/>
    </source>
</evidence>
<dbReference type="EMBL" id="FSRE01000001">
    <property type="protein sequence ID" value="SIN70070.1"/>
    <property type="molecule type" value="Genomic_DNA"/>
</dbReference>
<feature type="domain" description="Rhodanese" evidence="2">
    <location>
        <begin position="59"/>
        <end position="139"/>
    </location>
</feature>
<dbReference type="PROSITE" id="PS50206">
    <property type="entry name" value="RHODANESE_3"/>
    <property type="match status" value="2"/>
</dbReference>
<dbReference type="InterPro" id="IPR050229">
    <property type="entry name" value="GlpE_sulfurtransferase"/>
</dbReference>
<gene>
    <name evidence="3" type="ORF">SAMN05443662_0139</name>
</gene>
<dbReference type="CDD" id="cd00158">
    <property type="entry name" value="RHOD"/>
    <property type="match status" value="1"/>
</dbReference>
<keyword evidence="4" id="KW-1185">Reference proteome</keyword>
<dbReference type="InterPro" id="IPR001763">
    <property type="entry name" value="Rhodanese-like_dom"/>
</dbReference>
<keyword evidence="1" id="KW-0732">Signal</keyword>
<dbReference type="SUPFAM" id="SSF52821">
    <property type="entry name" value="Rhodanese/Cell cycle control phosphatase"/>
    <property type="match status" value="2"/>
</dbReference>
<dbReference type="STRING" id="364032.SAMN05443662_0139"/>
<feature type="chain" id="PRO_5009935465" evidence="1">
    <location>
        <begin position="20"/>
        <end position="276"/>
    </location>
</feature>
<evidence type="ECO:0000259" key="2">
    <source>
        <dbReference type="PROSITE" id="PS50206"/>
    </source>
</evidence>
<name>A0A1N6DH15_9GAMM</name>
<dbReference type="GO" id="GO:0016740">
    <property type="term" value="F:transferase activity"/>
    <property type="evidence" value="ECO:0007669"/>
    <property type="project" value="UniProtKB-KW"/>
</dbReference>